<dbReference type="EMBL" id="CP019650">
    <property type="protein sequence ID" value="AQQ67473.1"/>
    <property type="molecule type" value="Genomic_DNA"/>
</dbReference>
<organism evidence="2 3">
    <name type="scientific">Microbulbifer agarilyticus</name>
    <dbReference type="NCBI Taxonomy" id="260552"/>
    <lineage>
        <taxon>Bacteria</taxon>
        <taxon>Pseudomonadati</taxon>
        <taxon>Pseudomonadota</taxon>
        <taxon>Gammaproteobacteria</taxon>
        <taxon>Cellvibrionales</taxon>
        <taxon>Microbulbiferaceae</taxon>
        <taxon>Microbulbifer</taxon>
    </lineage>
</organism>
<evidence type="ECO:0000259" key="1">
    <source>
        <dbReference type="Pfam" id="PF19263"/>
    </source>
</evidence>
<proteinExistence type="predicted"/>
<dbReference type="Pfam" id="PF19263">
    <property type="entry name" value="DUF5906"/>
    <property type="match status" value="1"/>
</dbReference>
<dbReference type="Proteomes" id="UP000188219">
    <property type="component" value="Chromosome"/>
</dbReference>
<dbReference type="InterPro" id="IPR045455">
    <property type="entry name" value="NrS-1_pol-like_helicase"/>
</dbReference>
<accession>A0A1Q2M418</accession>
<dbReference type="Gene3D" id="3.40.50.300">
    <property type="entry name" value="P-loop containing nucleotide triphosphate hydrolases"/>
    <property type="match status" value="1"/>
</dbReference>
<evidence type="ECO:0000313" key="3">
    <source>
        <dbReference type="Proteomes" id="UP000188219"/>
    </source>
</evidence>
<protein>
    <recommendedName>
        <fullName evidence="1">NrS-1 polymerase-like helicase domain-containing protein</fullName>
    </recommendedName>
</protein>
<dbReference type="OrthoDB" id="110640at2"/>
<keyword evidence="3" id="KW-1185">Reference proteome</keyword>
<sequence>MIKKDNDDQGLDFNDVHCRHGLGEVERQWAKFMSNVVFFPRPSSAGAAPVADAPPLDDIPPEYADVPAGDSPAPSLTAEAREISLEDALKRFSLISGTTKVWDEHAHAELKFPAFKAEVGAQVAKQFMDAPVKRKLTELDAKRLQSARQAAQKGAGGVGEMLDRFVYLDVSDTAWDGKRRQVVRLADIRHSYPKVYDDWYKHPDRRQVDKENLVFDPTRRVDPDSHINMFRGLPLKPERNDDACVYIRNLLYTLCNEDSEVWTWIVRWLAYPLQHVGAKMATAVLMHSSVHGSGKSLFFDGVMRKIYGEYSRTLGQLQMESQYTDWISNLLYGLFEEIFSRSSKYSHQGSLKQLVTGETVRVEKKFVSGWEEANHMNCVFLSNEIQPFPVEGYDRRFLVVWPEKALPVELQNGVAKELAGDGPQAFYAWLLAQDLGDFGPHTKPPLTAAKERLIEFGRPSWEVFNRAWEEGETDAPWHSCLVGDLYEVYVKWCARWRMHHMSFPKFSEAMGTVYKKKSRVPYDRPAGFGECAKKDVQGTFLMLHEKPAGKQQREWLTECVAEFRKKVSPVDLEPPYES</sequence>
<name>A0A1Q2M418_9GAMM</name>
<feature type="domain" description="NrS-1 polymerase-like helicase" evidence="1">
    <location>
        <begin position="287"/>
        <end position="396"/>
    </location>
</feature>
<dbReference type="KEGG" id="maga:Mag101_07345"/>
<dbReference type="InterPro" id="IPR027417">
    <property type="entry name" value="P-loop_NTPase"/>
</dbReference>
<evidence type="ECO:0000313" key="2">
    <source>
        <dbReference type="EMBL" id="AQQ67473.1"/>
    </source>
</evidence>
<reference evidence="2" key="1">
    <citation type="submission" date="2017-02" db="EMBL/GenBank/DDBJ databases">
        <title>Genome of Microbulbifer agarilyticus GP101.</title>
        <authorList>
            <person name="Jung J."/>
            <person name="Bae S.S."/>
            <person name="Baek K."/>
        </authorList>
    </citation>
    <scope>NUCLEOTIDE SEQUENCE [LARGE SCALE GENOMIC DNA]</scope>
    <source>
        <strain evidence="2">GP101</strain>
    </source>
</reference>
<dbReference type="STRING" id="260552.Mag101_07345"/>
<dbReference type="RefSeq" id="WP_077402864.1">
    <property type="nucleotide sequence ID" value="NZ_CP019650.1"/>
</dbReference>
<dbReference type="AlphaFoldDB" id="A0A1Q2M418"/>
<gene>
    <name evidence="2" type="ORF">Mag101_07345</name>
</gene>